<proteinExistence type="predicted"/>
<gene>
    <name evidence="4" type="ORF">BDK51DRAFT_17346</name>
</gene>
<dbReference type="OrthoDB" id="9974421at2759"/>
<keyword evidence="5" id="KW-1185">Reference proteome</keyword>
<keyword evidence="1" id="KW-0442">Lipid degradation</keyword>
<keyword evidence="2" id="KW-0443">Lipid metabolism</keyword>
<dbReference type="EMBL" id="KZ996504">
    <property type="protein sequence ID" value="RKO88753.1"/>
    <property type="molecule type" value="Genomic_DNA"/>
</dbReference>
<dbReference type="SUPFAM" id="SSF53474">
    <property type="entry name" value="alpha/beta-Hydrolases"/>
    <property type="match status" value="1"/>
</dbReference>
<keyword evidence="4" id="KW-0378">Hydrolase</keyword>
<dbReference type="Gene3D" id="3.40.50.1820">
    <property type="entry name" value="alpha/beta hydrolase"/>
    <property type="match status" value="1"/>
</dbReference>
<dbReference type="InterPro" id="IPR029058">
    <property type="entry name" value="AB_hydrolase_fold"/>
</dbReference>
<feature type="domain" description="AB hydrolase-1" evidence="3">
    <location>
        <begin position="59"/>
        <end position="186"/>
    </location>
</feature>
<accession>A0A4P9WB38</accession>
<evidence type="ECO:0000313" key="4">
    <source>
        <dbReference type="EMBL" id="RKO88753.1"/>
    </source>
</evidence>
<reference evidence="5" key="1">
    <citation type="journal article" date="2018" name="Nat. Microbiol.">
        <title>Leveraging single-cell genomics to expand the fungal tree of life.</title>
        <authorList>
            <person name="Ahrendt S.R."/>
            <person name="Quandt C.A."/>
            <person name="Ciobanu D."/>
            <person name="Clum A."/>
            <person name="Salamov A."/>
            <person name="Andreopoulos B."/>
            <person name="Cheng J.F."/>
            <person name="Woyke T."/>
            <person name="Pelin A."/>
            <person name="Henrissat B."/>
            <person name="Reynolds N.K."/>
            <person name="Benny G.L."/>
            <person name="Smith M.E."/>
            <person name="James T.Y."/>
            <person name="Grigoriev I.V."/>
        </authorList>
    </citation>
    <scope>NUCLEOTIDE SEQUENCE [LARGE SCALE GENOMIC DNA]</scope>
</reference>
<evidence type="ECO:0000256" key="1">
    <source>
        <dbReference type="ARBA" id="ARBA00022963"/>
    </source>
</evidence>
<evidence type="ECO:0000313" key="5">
    <source>
        <dbReference type="Proteomes" id="UP000269721"/>
    </source>
</evidence>
<protein>
    <submittedName>
        <fullName evidence="4">Alpha/Beta hydrolase protein</fullName>
    </submittedName>
</protein>
<dbReference type="PANTHER" id="PTHR11005">
    <property type="entry name" value="LYSOSOMAL ACID LIPASE-RELATED"/>
    <property type="match status" value="1"/>
</dbReference>
<dbReference type="AlphaFoldDB" id="A0A4P9WB38"/>
<organism evidence="4 5">
    <name type="scientific">Blyttiomyces helicus</name>
    <dbReference type="NCBI Taxonomy" id="388810"/>
    <lineage>
        <taxon>Eukaryota</taxon>
        <taxon>Fungi</taxon>
        <taxon>Fungi incertae sedis</taxon>
        <taxon>Chytridiomycota</taxon>
        <taxon>Chytridiomycota incertae sedis</taxon>
        <taxon>Chytridiomycetes</taxon>
        <taxon>Chytridiomycetes incertae sedis</taxon>
        <taxon>Blyttiomyces</taxon>
    </lineage>
</organism>
<dbReference type="Pfam" id="PF00561">
    <property type="entry name" value="Abhydrolase_1"/>
    <property type="match status" value="1"/>
</dbReference>
<sequence>MYLSSHLPHLISPTSHSLAFDTTNRGYGCESHTVHTTDGHALEIHRMIPNPSPPNPRRAVIVFHGLAISSEVWLCNPTSATSNFAPALLAAGFDVFLANTRGNKYSDLGAGKPRAAAGYWAFGIDEMAAFDVPAVVHHVRAVTGRETVSCVGYSQGSTMLFAALAMQEGLNDVVDCCVMMAPVIKPKGMSLSVVGNVISSTTPSIIYGFLGTRSLLPCTDFVKNHFGPHVFARVVHRSFEALFGWKCTSWPEEHRVALYGHVFGGTSVQCVVVSWMLG</sequence>
<dbReference type="GO" id="GO:0016042">
    <property type="term" value="P:lipid catabolic process"/>
    <property type="evidence" value="ECO:0007669"/>
    <property type="project" value="UniProtKB-KW"/>
</dbReference>
<evidence type="ECO:0000259" key="3">
    <source>
        <dbReference type="Pfam" id="PF00561"/>
    </source>
</evidence>
<dbReference type="GO" id="GO:0016787">
    <property type="term" value="F:hydrolase activity"/>
    <property type="evidence" value="ECO:0007669"/>
    <property type="project" value="UniProtKB-KW"/>
</dbReference>
<dbReference type="Proteomes" id="UP000269721">
    <property type="component" value="Unassembled WGS sequence"/>
</dbReference>
<name>A0A4P9WB38_9FUNG</name>
<evidence type="ECO:0000256" key="2">
    <source>
        <dbReference type="ARBA" id="ARBA00023098"/>
    </source>
</evidence>
<dbReference type="InterPro" id="IPR000073">
    <property type="entry name" value="AB_hydrolase_1"/>
</dbReference>